<dbReference type="InterPro" id="IPR005467">
    <property type="entry name" value="His_kinase_dom"/>
</dbReference>
<dbReference type="InterPro" id="IPR003660">
    <property type="entry name" value="HAMP_dom"/>
</dbReference>
<dbReference type="PANTHER" id="PTHR45436:SF5">
    <property type="entry name" value="SENSOR HISTIDINE KINASE TRCS"/>
    <property type="match status" value="1"/>
</dbReference>
<comment type="catalytic activity">
    <reaction evidence="1">
        <text>ATP + protein L-histidine = ADP + protein N-phospho-L-histidine.</text>
        <dbReference type="EC" id="2.7.13.3"/>
    </reaction>
</comment>
<dbReference type="GO" id="GO:0005886">
    <property type="term" value="C:plasma membrane"/>
    <property type="evidence" value="ECO:0007669"/>
    <property type="project" value="UniProtKB-SubCell"/>
</dbReference>
<evidence type="ECO:0000256" key="6">
    <source>
        <dbReference type="ARBA" id="ARBA00022692"/>
    </source>
</evidence>
<dbReference type="Proteomes" id="UP000305238">
    <property type="component" value="Unassembled WGS sequence"/>
</dbReference>
<feature type="domain" description="Histidine kinase" evidence="12">
    <location>
        <begin position="239"/>
        <end position="445"/>
    </location>
</feature>
<proteinExistence type="predicted"/>
<dbReference type="CDD" id="cd00082">
    <property type="entry name" value="HisKA"/>
    <property type="match status" value="1"/>
</dbReference>
<dbReference type="OrthoDB" id="9786919at2"/>
<organism evidence="14 15">
    <name type="scientific">Actinomadura geliboluensis</name>
    <dbReference type="NCBI Taxonomy" id="882440"/>
    <lineage>
        <taxon>Bacteria</taxon>
        <taxon>Bacillati</taxon>
        <taxon>Actinomycetota</taxon>
        <taxon>Actinomycetes</taxon>
        <taxon>Streptosporangiales</taxon>
        <taxon>Thermomonosporaceae</taxon>
        <taxon>Actinomadura</taxon>
    </lineage>
</organism>
<evidence type="ECO:0000256" key="9">
    <source>
        <dbReference type="ARBA" id="ARBA00023012"/>
    </source>
</evidence>
<dbReference type="EC" id="2.7.13.3" evidence="3"/>
<dbReference type="SMART" id="SM00304">
    <property type="entry name" value="HAMP"/>
    <property type="match status" value="1"/>
</dbReference>
<feature type="transmembrane region" description="Helical" evidence="11">
    <location>
        <begin position="151"/>
        <end position="174"/>
    </location>
</feature>
<dbReference type="SMART" id="SM00387">
    <property type="entry name" value="HATPase_c"/>
    <property type="match status" value="1"/>
</dbReference>
<dbReference type="InterPro" id="IPR003661">
    <property type="entry name" value="HisK_dim/P_dom"/>
</dbReference>
<evidence type="ECO:0000256" key="10">
    <source>
        <dbReference type="ARBA" id="ARBA00023136"/>
    </source>
</evidence>
<keyword evidence="7 14" id="KW-0418">Kinase</keyword>
<dbReference type="InterPro" id="IPR036097">
    <property type="entry name" value="HisK_dim/P_sf"/>
</dbReference>
<reference evidence="14 15" key="1">
    <citation type="submission" date="2019-05" db="EMBL/GenBank/DDBJ databases">
        <title>Draft genome sequence of Actinomadura geliboluensis A8036.</title>
        <authorList>
            <person name="Saricaoglu S."/>
            <person name="Isik K."/>
        </authorList>
    </citation>
    <scope>NUCLEOTIDE SEQUENCE [LARGE SCALE GENOMIC DNA]</scope>
    <source>
        <strain evidence="14 15">A8036</strain>
    </source>
</reference>
<keyword evidence="6 11" id="KW-0812">Transmembrane</keyword>
<dbReference type="CDD" id="cd00075">
    <property type="entry name" value="HATPase"/>
    <property type="match status" value="1"/>
</dbReference>
<dbReference type="AlphaFoldDB" id="A0A5S4GFM3"/>
<evidence type="ECO:0000256" key="11">
    <source>
        <dbReference type="SAM" id="Phobius"/>
    </source>
</evidence>
<evidence type="ECO:0000313" key="14">
    <source>
        <dbReference type="EMBL" id="TMR31773.1"/>
    </source>
</evidence>
<sequence>MLFSVRGRATILTVAVSALVLAVVFVLLMLLARDWARNRVSDNAQRTAERIAFDITTGANRGDLTVRPGEAPLVQVVTPDGRVVAASEAVRGRPALVRAELRRGVLLVDERVCPGFRDGCVWAFGMRLRESPWGPGVMVVAAAPMPTLLNVWLLPLGIALVLTALLALIAWWTWHTMGRTLVPIDRLRTELAAVGAHGLDRRVPVPGTFGEIQALSETVNATLARLEEASDRERRFVSDASHDLRNPIAGLQTRLEVALDEPDDYPWKPMLRSALGDVRRLNDIVVDLLELSRLDARTPRPLERVDLAELVRREVARRDDRVPVETRLAPGAVVTANTVRLGRVLGNLLNNAERHAESRIRVTVDRDAGDAVLEVLDDGVGIPPESRERVFERFARLPESRARDPQGTGLGLPIAREIAEIYGGTLRVADSPHGARFVLRLPLVTDAAGSR</sequence>
<dbReference type="Pfam" id="PF02518">
    <property type="entry name" value="HATPase_c"/>
    <property type="match status" value="1"/>
</dbReference>
<evidence type="ECO:0000256" key="1">
    <source>
        <dbReference type="ARBA" id="ARBA00000085"/>
    </source>
</evidence>
<dbReference type="InterPro" id="IPR003594">
    <property type="entry name" value="HATPase_dom"/>
</dbReference>
<dbReference type="InterPro" id="IPR036890">
    <property type="entry name" value="HATPase_C_sf"/>
</dbReference>
<dbReference type="GO" id="GO:0000155">
    <property type="term" value="F:phosphorelay sensor kinase activity"/>
    <property type="evidence" value="ECO:0007669"/>
    <property type="project" value="InterPro"/>
</dbReference>
<dbReference type="SUPFAM" id="SSF47384">
    <property type="entry name" value="Homodimeric domain of signal transducing histidine kinase"/>
    <property type="match status" value="1"/>
</dbReference>
<keyword evidence="8 11" id="KW-1133">Transmembrane helix</keyword>
<name>A0A5S4GFM3_9ACTN</name>
<dbReference type="SMART" id="SM00388">
    <property type="entry name" value="HisKA"/>
    <property type="match status" value="1"/>
</dbReference>
<dbReference type="InterPro" id="IPR004358">
    <property type="entry name" value="Sig_transdc_His_kin-like_C"/>
</dbReference>
<dbReference type="PROSITE" id="PS50109">
    <property type="entry name" value="HIS_KIN"/>
    <property type="match status" value="1"/>
</dbReference>
<dbReference type="PRINTS" id="PR00344">
    <property type="entry name" value="BCTRLSENSOR"/>
</dbReference>
<evidence type="ECO:0000256" key="5">
    <source>
        <dbReference type="ARBA" id="ARBA00022679"/>
    </source>
</evidence>
<evidence type="ECO:0000256" key="7">
    <source>
        <dbReference type="ARBA" id="ARBA00022777"/>
    </source>
</evidence>
<keyword evidence="5" id="KW-0808">Transferase</keyword>
<gene>
    <name evidence="14" type="ORF">ETD96_31110</name>
</gene>
<dbReference type="Gene3D" id="1.10.287.130">
    <property type="match status" value="1"/>
</dbReference>
<keyword evidence="4" id="KW-0597">Phosphoprotein</keyword>
<evidence type="ECO:0000259" key="12">
    <source>
        <dbReference type="PROSITE" id="PS50109"/>
    </source>
</evidence>
<dbReference type="SUPFAM" id="SSF55874">
    <property type="entry name" value="ATPase domain of HSP90 chaperone/DNA topoisomerase II/histidine kinase"/>
    <property type="match status" value="1"/>
</dbReference>
<dbReference type="InterPro" id="IPR050428">
    <property type="entry name" value="TCS_sensor_his_kinase"/>
</dbReference>
<comment type="subcellular location">
    <subcellularLocation>
        <location evidence="2">Cell membrane</location>
    </subcellularLocation>
</comment>
<dbReference type="Pfam" id="PF00512">
    <property type="entry name" value="HisKA"/>
    <property type="match status" value="1"/>
</dbReference>
<dbReference type="PANTHER" id="PTHR45436">
    <property type="entry name" value="SENSOR HISTIDINE KINASE YKOH"/>
    <property type="match status" value="1"/>
</dbReference>
<keyword evidence="15" id="KW-1185">Reference proteome</keyword>
<evidence type="ECO:0000256" key="2">
    <source>
        <dbReference type="ARBA" id="ARBA00004236"/>
    </source>
</evidence>
<dbReference type="EMBL" id="VCKZ01000290">
    <property type="protein sequence ID" value="TMR31773.1"/>
    <property type="molecule type" value="Genomic_DNA"/>
</dbReference>
<evidence type="ECO:0000256" key="3">
    <source>
        <dbReference type="ARBA" id="ARBA00012438"/>
    </source>
</evidence>
<evidence type="ECO:0000313" key="15">
    <source>
        <dbReference type="Proteomes" id="UP000305238"/>
    </source>
</evidence>
<protein>
    <recommendedName>
        <fullName evidence="3">histidine kinase</fullName>
        <ecNumber evidence="3">2.7.13.3</ecNumber>
    </recommendedName>
</protein>
<dbReference type="Gene3D" id="3.30.565.10">
    <property type="entry name" value="Histidine kinase-like ATPase, C-terminal domain"/>
    <property type="match status" value="1"/>
</dbReference>
<accession>A0A5S4GFM3</accession>
<dbReference type="PROSITE" id="PS50885">
    <property type="entry name" value="HAMP"/>
    <property type="match status" value="1"/>
</dbReference>
<feature type="transmembrane region" description="Helical" evidence="11">
    <location>
        <begin position="12"/>
        <end position="32"/>
    </location>
</feature>
<evidence type="ECO:0000256" key="4">
    <source>
        <dbReference type="ARBA" id="ARBA00022553"/>
    </source>
</evidence>
<keyword evidence="10 11" id="KW-0472">Membrane</keyword>
<keyword evidence="9" id="KW-0902">Two-component regulatory system</keyword>
<feature type="domain" description="HAMP" evidence="13">
    <location>
        <begin position="178"/>
        <end position="231"/>
    </location>
</feature>
<evidence type="ECO:0000256" key="8">
    <source>
        <dbReference type="ARBA" id="ARBA00022989"/>
    </source>
</evidence>
<evidence type="ECO:0000259" key="13">
    <source>
        <dbReference type="PROSITE" id="PS50885"/>
    </source>
</evidence>
<comment type="caution">
    <text evidence="14">The sequence shown here is derived from an EMBL/GenBank/DDBJ whole genome shotgun (WGS) entry which is preliminary data.</text>
</comment>